<evidence type="ECO:0000256" key="3">
    <source>
        <dbReference type="ARBA" id="ARBA00023295"/>
    </source>
</evidence>
<reference evidence="6 7" key="1">
    <citation type="submission" date="2020-08" db="EMBL/GenBank/DDBJ databases">
        <title>Enterococcus faecalis SF28073 genome assembly.</title>
        <authorList>
            <person name="Duerkop B.A."/>
            <person name="Johnson C.N."/>
        </authorList>
    </citation>
    <scope>NUCLEOTIDE SEQUENCE [LARGE SCALE GENOMIC DNA]</scope>
    <source>
        <strain evidence="6 7">SF28073</strain>
    </source>
</reference>
<dbReference type="RefSeq" id="WP_010773572.1">
    <property type="nucleotide sequence ID" value="NZ_CABGHQ010000017.1"/>
</dbReference>
<evidence type="ECO:0000313" key="7">
    <source>
        <dbReference type="Proteomes" id="UP000516122"/>
    </source>
</evidence>
<gene>
    <name evidence="6" type="ORF">H9Q64_09270</name>
</gene>
<proteinExistence type="inferred from homology"/>
<dbReference type="PROSITE" id="PS51904">
    <property type="entry name" value="GLYCOSYL_HYDROL_F25_2"/>
    <property type="match status" value="1"/>
</dbReference>
<dbReference type="CDD" id="cd00118">
    <property type="entry name" value="LysM"/>
    <property type="match status" value="2"/>
</dbReference>
<feature type="chain" id="PRO_5031421004" evidence="4">
    <location>
        <begin position="23"/>
        <end position="433"/>
    </location>
</feature>
<sequence length="433" mass="47398">MKKKILVGALVALFFMPLNVFAAKGDQGVDWAIYQGEQGRFGYAHDKFAIAQIGGYNASGIYEQYTYKTQVASAIAQGKRAHTYIWYDTWGNMDIAKTTMDYFLPRIQTPKNSIVALDFEHGALASVPDGYGGYVSSDAEKAANTETILYGMRRIKQAGYTPMYYSYKPFTLNHVNYQQIIKEFPNSLWIAAYPIDGVSPYPLYAYFPSMDGIGIWQFTSAYIAGGLDGNVDLTGITDSGYTDTNKPETDTPATDAGEEIEKIPNSDVKVGDTVKVKFNVDAWATGEAIPQWVKGNSYKVQEVTGSRVLLEGILSWISKGDIELLPDAVTVPDKQPEATHVVQYGETLSSIAYQYGTDYQTLAALNGLANPNLIYPGQVLKVNGSVVSNVYTVQYGDNLSNIAAKLGTTYQALAALNGLANPNLIYPGQTLNY</sequence>
<dbReference type="PANTHER" id="PTHR33734">
    <property type="entry name" value="LYSM DOMAIN-CONTAINING GPI-ANCHORED PROTEIN 2"/>
    <property type="match status" value="1"/>
</dbReference>
<dbReference type="GO" id="GO:0009253">
    <property type="term" value="P:peptidoglycan catabolic process"/>
    <property type="evidence" value="ECO:0007669"/>
    <property type="project" value="InterPro"/>
</dbReference>
<dbReference type="CDD" id="cd06415">
    <property type="entry name" value="GH25_Cpl1-like"/>
    <property type="match status" value="1"/>
</dbReference>
<dbReference type="SUPFAM" id="SSF51445">
    <property type="entry name" value="(Trans)glycosidases"/>
    <property type="match status" value="1"/>
</dbReference>
<comment type="similarity">
    <text evidence="1">Belongs to the glycosyl hydrolase 25 family.</text>
</comment>
<dbReference type="PANTHER" id="PTHR33734:SF22">
    <property type="entry name" value="MEMBRANE-BOUND LYTIC MUREIN TRANSGLYCOSYLASE D"/>
    <property type="match status" value="1"/>
</dbReference>
<dbReference type="SMART" id="SM00641">
    <property type="entry name" value="Glyco_25"/>
    <property type="match status" value="1"/>
</dbReference>
<accession>A0A7H0FKV1</accession>
<dbReference type="GO" id="GO:0003796">
    <property type="term" value="F:lysozyme activity"/>
    <property type="evidence" value="ECO:0007669"/>
    <property type="project" value="InterPro"/>
</dbReference>
<keyword evidence="4" id="KW-0732">Signal</keyword>
<feature type="signal peptide" evidence="4">
    <location>
        <begin position="1"/>
        <end position="22"/>
    </location>
</feature>
<evidence type="ECO:0000256" key="4">
    <source>
        <dbReference type="SAM" id="SignalP"/>
    </source>
</evidence>
<dbReference type="Proteomes" id="UP000516122">
    <property type="component" value="Chromosome"/>
</dbReference>
<evidence type="ECO:0000256" key="2">
    <source>
        <dbReference type="ARBA" id="ARBA00022801"/>
    </source>
</evidence>
<keyword evidence="3" id="KW-0326">Glycosidase</keyword>
<dbReference type="InterPro" id="IPR002053">
    <property type="entry name" value="Glyco_hydro_25"/>
</dbReference>
<feature type="domain" description="LysM" evidence="5">
    <location>
        <begin position="389"/>
        <end position="433"/>
    </location>
</feature>
<evidence type="ECO:0000256" key="1">
    <source>
        <dbReference type="ARBA" id="ARBA00010646"/>
    </source>
</evidence>
<feature type="domain" description="LysM" evidence="5">
    <location>
        <begin position="338"/>
        <end position="382"/>
    </location>
</feature>
<dbReference type="EMBL" id="CP060804">
    <property type="protein sequence ID" value="QNP36667.1"/>
    <property type="molecule type" value="Genomic_DNA"/>
</dbReference>
<evidence type="ECO:0000259" key="5">
    <source>
        <dbReference type="PROSITE" id="PS51782"/>
    </source>
</evidence>
<dbReference type="SMART" id="SM00257">
    <property type="entry name" value="LysM"/>
    <property type="match status" value="2"/>
</dbReference>
<organism evidence="6 7">
    <name type="scientific">Enterococcus faecalis</name>
    <name type="common">Streptococcus faecalis</name>
    <dbReference type="NCBI Taxonomy" id="1351"/>
    <lineage>
        <taxon>Bacteria</taxon>
        <taxon>Bacillati</taxon>
        <taxon>Bacillota</taxon>
        <taxon>Bacilli</taxon>
        <taxon>Lactobacillales</taxon>
        <taxon>Enterococcaceae</taxon>
        <taxon>Enterococcus</taxon>
    </lineage>
</organism>
<keyword evidence="2" id="KW-0378">Hydrolase</keyword>
<dbReference type="Pfam" id="PF01183">
    <property type="entry name" value="Glyco_hydro_25"/>
    <property type="match status" value="1"/>
</dbReference>
<dbReference type="GO" id="GO:0016998">
    <property type="term" value="P:cell wall macromolecule catabolic process"/>
    <property type="evidence" value="ECO:0007669"/>
    <property type="project" value="InterPro"/>
</dbReference>
<dbReference type="Gene3D" id="3.10.350.10">
    <property type="entry name" value="LysM domain"/>
    <property type="match status" value="2"/>
</dbReference>
<dbReference type="AlphaFoldDB" id="A0A7H0FKV1"/>
<dbReference type="InterPro" id="IPR017853">
    <property type="entry name" value="GH"/>
</dbReference>
<dbReference type="InterPro" id="IPR018392">
    <property type="entry name" value="LysM"/>
</dbReference>
<dbReference type="PROSITE" id="PS51782">
    <property type="entry name" value="LYSM"/>
    <property type="match status" value="2"/>
</dbReference>
<dbReference type="InterPro" id="IPR018077">
    <property type="entry name" value="Glyco_hydro_fam25_subgr"/>
</dbReference>
<dbReference type="InterPro" id="IPR036779">
    <property type="entry name" value="LysM_dom_sf"/>
</dbReference>
<evidence type="ECO:0000313" key="6">
    <source>
        <dbReference type="EMBL" id="QNP36667.1"/>
    </source>
</evidence>
<protein>
    <submittedName>
        <fullName evidence="6">LysM peptidoglycan-binding domain-containing protein</fullName>
    </submittedName>
</protein>
<dbReference type="Pfam" id="PF01476">
    <property type="entry name" value="LysM"/>
    <property type="match status" value="2"/>
</dbReference>
<name>A0A7H0FKV1_ENTFL</name>
<dbReference type="SUPFAM" id="SSF54106">
    <property type="entry name" value="LysM domain"/>
    <property type="match status" value="2"/>
</dbReference>
<dbReference type="Gene3D" id="3.20.20.80">
    <property type="entry name" value="Glycosidases"/>
    <property type="match status" value="1"/>
</dbReference>